<organism evidence="1 2">
    <name type="scientific">Vermiconidia calcicola</name>
    <dbReference type="NCBI Taxonomy" id="1690605"/>
    <lineage>
        <taxon>Eukaryota</taxon>
        <taxon>Fungi</taxon>
        <taxon>Dikarya</taxon>
        <taxon>Ascomycota</taxon>
        <taxon>Pezizomycotina</taxon>
        <taxon>Dothideomycetes</taxon>
        <taxon>Dothideomycetidae</taxon>
        <taxon>Mycosphaerellales</taxon>
        <taxon>Extremaceae</taxon>
        <taxon>Vermiconidia</taxon>
    </lineage>
</organism>
<evidence type="ECO:0000313" key="1">
    <source>
        <dbReference type="EMBL" id="KAK3710818.1"/>
    </source>
</evidence>
<name>A0ACC3N670_9PEZI</name>
<gene>
    <name evidence="1" type="ORF">LTR37_010042</name>
</gene>
<protein>
    <submittedName>
        <fullName evidence="1">Uncharacterized protein</fullName>
    </submittedName>
</protein>
<evidence type="ECO:0000313" key="2">
    <source>
        <dbReference type="Proteomes" id="UP001281147"/>
    </source>
</evidence>
<proteinExistence type="predicted"/>
<dbReference type="Proteomes" id="UP001281147">
    <property type="component" value="Unassembled WGS sequence"/>
</dbReference>
<dbReference type="EMBL" id="JAUTXU010000081">
    <property type="protein sequence ID" value="KAK3710818.1"/>
    <property type="molecule type" value="Genomic_DNA"/>
</dbReference>
<accession>A0ACC3N670</accession>
<keyword evidence="2" id="KW-1185">Reference proteome</keyword>
<reference evidence="1" key="1">
    <citation type="submission" date="2023-07" db="EMBL/GenBank/DDBJ databases">
        <title>Black Yeasts Isolated from many extreme environments.</title>
        <authorList>
            <person name="Coleine C."/>
            <person name="Stajich J.E."/>
            <person name="Selbmann L."/>
        </authorList>
    </citation>
    <scope>NUCLEOTIDE SEQUENCE</scope>
    <source>
        <strain evidence="1">CCFEE 5714</strain>
    </source>
</reference>
<sequence>MRQMACSVVYQKTACHTPFLEISGVREKETSIPEPPTDGINMAKRERCRASLAPPTPHQPVHRRLPRLFSQKGIPGEDGSADESSENDEDPNSFLGRVGSYSRLMHAHTKSQMGSPAGTLPSYTMTMHAFTLNQMNDSRRASKSETSSPHTGMRPAMLPAKVWHELAKLDLDEAPRGPSNTPDVETHELVHDIDPRKLRRRSLTAPSVARDFAVVRARDFVVAAR</sequence>
<comment type="caution">
    <text evidence="1">The sequence shown here is derived from an EMBL/GenBank/DDBJ whole genome shotgun (WGS) entry which is preliminary data.</text>
</comment>